<dbReference type="PANTHER" id="PTHR11941">
    <property type="entry name" value="ENOYL-COA HYDRATASE-RELATED"/>
    <property type="match status" value="1"/>
</dbReference>
<evidence type="ECO:0000256" key="1">
    <source>
        <dbReference type="ARBA" id="ARBA00005254"/>
    </source>
</evidence>
<dbReference type="EMBL" id="JAOPLU010000002">
    <property type="protein sequence ID" value="MDM5131412.1"/>
    <property type="molecule type" value="Genomic_DNA"/>
</dbReference>
<dbReference type="SUPFAM" id="SSF52096">
    <property type="entry name" value="ClpP/crotonase"/>
    <property type="match status" value="1"/>
</dbReference>
<dbReference type="Gene3D" id="3.90.226.10">
    <property type="entry name" value="2-enoyl-CoA Hydratase, Chain A, domain 1"/>
    <property type="match status" value="1"/>
</dbReference>
<dbReference type="RefSeq" id="WP_290041977.1">
    <property type="nucleotide sequence ID" value="NZ_JAOPLU010000002.1"/>
</dbReference>
<keyword evidence="2" id="KW-0456">Lyase</keyword>
<comment type="similarity">
    <text evidence="1 3">Belongs to the enoyl-CoA hydratase/isomerase family.</text>
</comment>
<dbReference type="PANTHER" id="PTHR11941:SF141">
    <property type="entry name" value="ENOYL-COA HYDRATASE_ISOMERASE-RELATED"/>
    <property type="match status" value="1"/>
</dbReference>
<evidence type="ECO:0000256" key="2">
    <source>
        <dbReference type="ARBA" id="ARBA00023239"/>
    </source>
</evidence>
<evidence type="ECO:0000313" key="4">
    <source>
        <dbReference type="EMBL" id="MDM5131412.1"/>
    </source>
</evidence>
<dbReference type="Proteomes" id="UP001168109">
    <property type="component" value="Unassembled WGS sequence"/>
</dbReference>
<keyword evidence="5" id="KW-1185">Reference proteome</keyword>
<organism evidence="4 5">
    <name type="scientific">Aeromonas piscicola</name>
    <dbReference type="NCBI Taxonomy" id="600645"/>
    <lineage>
        <taxon>Bacteria</taxon>
        <taxon>Pseudomonadati</taxon>
        <taxon>Pseudomonadota</taxon>
        <taxon>Gammaproteobacteria</taxon>
        <taxon>Aeromonadales</taxon>
        <taxon>Aeromonadaceae</taxon>
        <taxon>Aeromonas</taxon>
    </lineage>
</organism>
<dbReference type="InterPro" id="IPR029045">
    <property type="entry name" value="ClpP/crotonase-like_dom_sf"/>
</dbReference>
<comment type="caution">
    <text evidence="4">The sequence shown here is derived from an EMBL/GenBank/DDBJ whole genome shotgun (WGS) entry which is preliminary data.</text>
</comment>
<dbReference type="NCBIfam" id="NF006566">
    <property type="entry name" value="PRK09076.1"/>
    <property type="match status" value="1"/>
</dbReference>
<dbReference type="PROSITE" id="PS00166">
    <property type="entry name" value="ENOYL_COA_HYDRATASE"/>
    <property type="match status" value="1"/>
</dbReference>
<dbReference type="Gene3D" id="1.10.12.10">
    <property type="entry name" value="Lyase 2-enoyl-coa Hydratase, Chain A, domain 2"/>
    <property type="match status" value="1"/>
</dbReference>
<sequence length="266" mass="28811">MTRIRLEYHGHVAYITLDHPPANTWTLASLQAFLQMMVELDSRPDVVALVIRGAGDKFFCAGADLKMFADGDLDHAREVAEAFGRAFEALAGFHGVSIAAINGYAMGGGLEVALACDIRIAEQQAKLGLPEASVGLLPCAGGTQRLTELVGPGWAKRMILCGEKVSATLAYEMGLVEEVVKEGHAWDAAHQMAQLVERQSPSALRACKRLINQGRSGHRDAALPLERSLFLELFADANQREGVAAFLEKRPAHWQYETSAKQGDDA</sequence>
<reference evidence="4" key="1">
    <citation type="submission" date="2024-05" db="EMBL/GenBank/DDBJ databases">
        <title>WGS of Aeromonas isolates.</title>
        <authorList>
            <person name="Lee H."/>
        </authorList>
    </citation>
    <scope>NUCLEOTIDE SEQUENCE</scope>
    <source>
        <strain evidence="4">LP308</strain>
    </source>
</reference>
<proteinExistence type="inferred from homology"/>
<evidence type="ECO:0000256" key="3">
    <source>
        <dbReference type="RuleBase" id="RU003707"/>
    </source>
</evidence>
<gene>
    <name evidence="4" type="ORF">OB962_10430</name>
</gene>
<name>A0ABT7QBT8_9GAMM</name>
<accession>A0ABT7QBT8</accession>
<evidence type="ECO:0000313" key="5">
    <source>
        <dbReference type="Proteomes" id="UP001168109"/>
    </source>
</evidence>
<dbReference type="InterPro" id="IPR001753">
    <property type="entry name" value="Enoyl-CoA_hydra/iso"/>
</dbReference>
<dbReference type="InterPro" id="IPR014748">
    <property type="entry name" value="Enoyl-CoA_hydra_C"/>
</dbReference>
<protein>
    <submittedName>
        <fullName evidence="4">Enoyl-CoA hydratase</fullName>
    </submittedName>
</protein>
<dbReference type="Pfam" id="PF00378">
    <property type="entry name" value="ECH_1"/>
    <property type="match status" value="1"/>
</dbReference>
<dbReference type="InterPro" id="IPR018376">
    <property type="entry name" value="Enoyl-CoA_hyd/isom_CS"/>
</dbReference>
<dbReference type="CDD" id="cd06558">
    <property type="entry name" value="crotonase-like"/>
    <property type="match status" value="1"/>
</dbReference>